<protein>
    <submittedName>
        <fullName evidence="4">Unannotated protein</fullName>
    </submittedName>
</protein>
<gene>
    <name evidence="3" type="ORF">UFOPK2656_02565</name>
    <name evidence="4" type="ORF">UFOPK3099_01813</name>
    <name evidence="5" type="ORF">UFOPK3267_01525</name>
    <name evidence="6" type="ORF">UFOPK3651_00317</name>
    <name evidence="7" type="ORF">UFOPK3931_02168</name>
    <name evidence="2" type="ORF">UFOPK4189_00258</name>
</gene>
<organism evidence="4">
    <name type="scientific">freshwater metagenome</name>
    <dbReference type="NCBI Taxonomy" id="449393"/>
    <lineage>
        <taxon>unclassified sequences</taxon>
        <taxon>metagenomes</taxon>
        <taxon>ecological metagenomes</taxon>
    </lineage>
</organism>
<reference evidence="4" key="1">
    <citation type="submission" date="2020-05" db="EMBL/GenBank/DDBJ databases">
        <authorList>
            <person name="Chiriac C."/>
            <person name="Salcher M."/>
            <person name="Ghai R."/>
            <person name="Kavagutti S V."/>
        </authorList>
    </citation>
    <scope>NUCLEOTIDE SEQUENCE</scope>
</reference>
<dbReference type="NCBIfam" id="TIGR01552">
    <property type="entry name" value="phd_fam"/>
    <property type="match status" value="1"/>
</dbReference>
<dbReference type="EMBL" id="CAFBMT010000002">
    <property type="protein sequence ID" value="CAB4912829.1"/>
    <property type="molecule type" value="Genomic_DNA"/>
</dbReference>
<dbReference type="EMBL" id="CAFAAV010000148">
    <property type="protein sequence ID" value="CAB4827757.1"/>
    <property type="molecule type" value="Genomic_DNA"/>
</dbReference>
<evidence type="ECO:0000313" key="7">
    <source>
        <dbReference type="EMBL" id="CAB5001413.1"/>
    </source>
</evidence>
<evidence type="ECO:0000256" key="1">
    <source>
        <dbReference type="ARBA" id="ARBA00009981"/>
    </source>
</evidence>
<evidence type="ECO:0000313" key="4">
    <source>
        <dbReference type="EMBL" id="CAB4827757.1"/>
    </source>
</evidence>
<evidence type="ECO:0000313" key="2">
    <source>
        <dbReference type="EMBL" id="CAB4362482.1"/>
    </source>
</evidence>
<dbReference type="EMBL" id="CAEZYF010000019">
    <property type="protein sequence ID" value="CAB4736268.1"/>
    <property type="molecule type" value="Genomic_DNA"/>
</dbReference>
<dbReference type="InterPro" id="IPR006442">
    <property type="entry name" value="Antitoxin_Phd/YefM"/>
</dbReference>
<dbReference type="GO" id="GO:0097351">
    <property type="term" value="F:toxin sequestering activity"/>
    <property type="evidence" value="ECO:0007669"/>
    <property type="project" value="TreeGrafter"/>
</dbReference>
<proteinExistence type="inferred from homology"/>
<dbReference type="EMBL" id="CAESGF010000001">
    <property type="protein sequence ID" value="CAB4362482.1"/>
    <property type="molecule type" value="Genomic_DNA"/>
</dbReference>
<evidence type="ECO:0000313" key="5">
    <source>
        <dbReference type="EMBL" id="CAB4851413.1"/>
    </source>
</evidence>
<dbReference type="InterPro" id="IPR051416">
    <property type="entry name" value="phD-YefM_TA_antitoxins"/>
</dbReference>
<accession>A0A6J7A4C4</accession>
<dbReference type="PANTHER" id="PTHR35377">
    <property type="entry name" value="ANTITOXIN VAPB49-RELATED-RELATED"/>
    <property type="match status" value="1"/>
</dbReference>
<dbReference type="SUPFAM" id="SSF143120">
    <property type="entry name" value="YefM-like"/>
    <property type="match status" value="1"/>
</dbReference>
<dbReference type="PANTHER" id="PTHR35377:SF5">
    <property type="entry name" value="ANTITOXIN VAPB46"/>
    <property type="match status" value="1"/>
</dbReference>
<evidence type="ECO:0000313" key="3">
    <source>
        <dbReference type="EMBL" id="CAB4736268.1"/>
    </source>
</evidence>
<comment type="similarity">
    <text evidence="1">Belongs to the phD/YefM antitoxin family.</text>
</comment>
<name>A0A6J7A4C4_9ZZZZ</name>
<dbReference type="Pfam" id="PF02604">
    <property type="entry name" value="PhdYeFM_antitox"/>
    <property type="match status" value="1"/>
</dbReference>
<dbReference type="EMBL" id="CAFBOL010000068">
    <property type="protein sequence ID" value="CAB5001413.1"/>
    <property type="molecule type" value="Genomic_DNA"/>
</dbReference>
<dbReference type="EMBL" id="CAFBIY010000080">
    <property type="protein sequence ID" value="CAB4851413.1"/>
    <property type="molecule type" value="Genomic_DNA"/>
</dbReference>
<sequence>MNVGVRELKQHLSDYLDRAAGGEVIQVTDRGVPKVQIVPVPGAGQMARGVDEGWLRPPVRSEPLSALHRAAGRRRITEVLADDRGE</sequence>
<evidence type="ECO:0000313" key="6">
    <source>
        <dbReference type="EMBL" id="CAB4912829.1"/>
    </source>
</evidence>
<dbReference type="Gene3D" id="3.40.1620.10">
    <property type="entry name" value="YefM-like domain"/>
    <property type="match status" value="1"/>
</dbReference>
<dbReference type="InterPro" id="IPR036165">
    <property type="entry name" value="YefM-like_sf"/>
</dbReference>
<dbReference type="AlphaFoldDB" id="A0A6J7A4C4"/>